<name>A0A2K1ZI54_POPTR</name>
<evidence type="ECO:0000313" key="2">
    <source>
        <dbReference type="Proteomes" id="UP000006729"/>
    </source>
</evidence>
<proteinExistence type="predicted"/>
<reference evidence="1 2" key="1">
    <citation type="journal article" date="2006" name="Science">
        <title>The genome of black cottonwood, Populus trichocarpa (Torr. &amp; Gray).</title>
        <authorList>
            <person name="Tuskan G.A."/>
            <person name="Difazio S."/>
            <person name="Jansson S."/>
            <person name="Bohlmann J."/>
            <person name="Grigoriev I."/>
            <person name="Hellsten U."/>
            <person name="Putnam N."/>
            <person name="Ralph S."/>
            <person name="Rombauts S."/>
            <person name="Salamov A."/>
            <person name="Schein J."/>
            <person name="Sterck L."/>
            <person name="Aerts A."/>
            <person name="Bhalerao R.R."/>
            <person name="Bhalerao R.P."/>
            <person name="Blaudez D."/>
            <person name="Boerjan W."/>
            <person name="Brun A."/>
            <person name="Brunner A."/>
            <person name="Busov V."/>
            <person name="Campbell M."/>
            <person name="Carlson J."/>
            <person name="Chalot M."/>
            <person name="Chapman J."/>
            <person name="Chen G.L."/>
            <person name="Cooper D."/>
            <person name="Coutinho P.M."/>
            <person name="Couturier J."/>
            <person name="Covert S."/>
            <person name="Cronk Q."/>
            <person name="Cunningham R."/>
            <person name="Davis J."/>
            <person name="Degroeve S."/>
            <person name="Dejardin A."/>
            <person name="Depamphilis C."/>
            <person name="Detter J."/>
            <person name="Dirks B."/>
            <person name="Dubchak I."/>
            <person name="Duplessis S."/>
            <person name="Ehlting J."/>
            <person name="Ellis B."/>
            <person name="Gendler K."/>
            <person name="Goodstein D."/>
            <person name="Gribskov M."/>
            <person name="Grimwood J."/>
            <person name="Groover A."/>
            <person name="Gunter L."/>
            <person name="Hamberger B."/>
            <person name="Heinze B."/>
            <person name="Helariutta Y."/>
            <person name="Henrissat B."/>
            <person name="Holligan D."/>
            <person name="Holt R."/>
            <person name="Huang W."/>
            <person name="Islam-Faridi N."/>
            <person name="Jones S."/>
            <person name="Jones-Rhoades M."/>
            <person name="Jorgensen R."/>
            <person name="Joshi C."/>
            <person name="Kangasjarvi J."/>
            <person name="Karlsson J."/>
            <person name="Kelleher C."/>
            <person name="Kirkpatrick R."/>
            <person name="Kirst M."/>
            <person name="Kohler A."/>
            <person name="Kalluri U."/>
            <person name="Larimer F."/>
            <person name="Leebens-Mack J."/>
            <person name="Leple J.C."/>
            <person name="Locascio P."/>
            <person name="Lou Y."/>
            <person name="Lucas S."/>
            <person name="Martin F."/>
            <person name="Montanini B."/>
            <person name="Napoli C."/>
            <person name="Nelson D.R."/>
            <person name="Nelson C."/>
            <person name="Nieminen K."/>
            <person name="Nilsson O."/>
            <person name="Pereda V."/>
            <person name="Peter G."/>
            <person name="Philippe R."/>
            <person name="Pilate G."/>
            <person name="Poliakov A."/>
            <person name="Razumovskaya J."/>
            <person name="Richardson P."/>
            <person name="Rinaldi C."/>
            <person name="Ritland K."/>
            <person name="Rouze P."/>
            <person name="Ryaboy D."/>
            <person name="Schmutz J."/>
            <person name="Schrader J."/>
            <person name="Segerman B."/>
            <person name="Shin H."/>
            <person name="Siddiqui A."/>
            <person name="Sterky F."/>
            <person name="Terry A."/>
            <person name="Tsai C.J."/>
            <person name="Uberbacher E."/>
            <person name="Unneberg P."/>
            <person name="Vahala J."/>
            <person name="Wall K."/>
            <person name="Wessler S."/>
            <person name="Yang G."/>
            <person name="Yin T."/>
            <person name="Douglas C."/>
            <person name="Marra M."/>
            <person name="Sandberg G."/>
            <person name="Van de Peer Y."/>
            <person name="Rokhsar D."/>
        </authorList>
    </citation>
    <scope>NUCLEOTIDE SEQUENCE [LARGE SCALE GENOMIC DNA]</scope>
    <source>
        <strain evidence="2">cv. Nisqually</strain>
    </source>
</reference>
<dbReference type="EMBL" id="CM009297">
    <property type="protein sequence ID" value="PNT24956.1"/>
    <property type="molecule type" value="Genomic_DNA"/>
</dbReference>
<sequence>MQLAVDNCTGLEIVPAWNALALARCMECYTNNSQALLLAVVQCKGKQYVENEESELHGKKNSLVIYQNINYVSVFAKSKGGGNRKQET</sequence>
<organism evidence="1 2">
    <name type="scientific">Populus trichocarpa</name>
    <name type="common">Western balsam poplar</name>
    <name type="synonym">Populus balsamifera subsp. trichocarpa</name>
    <dbReference type="NCBI Taxonomy" id="3694"/>
    <lineage>
        <taxon>Eukaryota</taxon>
        <taxon>Viridiplantae</taxon>
        <taxon>Streptophyta</taxon>
        <taxon>Embryophyta</taxon>
        <taxon>Tracheophyta</taxon>
        <taxon>Spermatophyta</taxon>
        <taxon>Magnoliopsida</taxon>
        <taxon>eudicotyledons</taxon>
        <taxon>Gunneridae</taxon>
        <taxon>Pentapetalae</taxon>
        <taxon>rosids</taxon>
        <taxon>fabids</taxon>
        <taxon>Malpighiales</taxon>
        <taxon>Salicaceae</taxon>
        <taxon>Saliceae</taxon>
        <taxon>Populus</taxon>
    </lineage>
</organism>
<gene>
    <name evidence="1" type="ORF">POPTR_008G160500</name>
</gene>
<dbReference type="AlphaFoldDB" id="A0A2K1ZI54"/>
<dbReference type="Proteomes" id="UP000006729">
    <property type="component" value="Chromosome 8"/>
</dbReference>
<evidence type="ECO:0000313" key="1">
    <source>
        <dbReference type="EMBL" id="PNT24956.1"/>
    </source>
</evidence>
<keyword evidence="2" id="KW-1185">Reference proteome</keyword>
<dbReference type="InParanoid" id="A0A2K1ZI54"/>
<accession>A0A2K1ZI54</accession>
<protein>
    <submittedName>
        <fullName evidence="1">Uncharacterized protein</fullName>
    </submittedName>
</protein>